<gene>
    <name evidence="1" type="ORF">BJ963_003298</name>
</gene>
<dbReference type="AlphaFoldDB" id="A0A852T2R9"/>
<dbReference type="Proteomes" id="UP000589620">
    <property type="component" value="Unassembled WGS sequence"/>
</dbReference>
<dbReference type="RefSeq" id="WP_179457596.1">
    <property type="nucleotide sequence ID" value="NZ_BAAAPX010000001.1"/>
</dbReference>
<comment type="caution">
    <text evidence="1">The sequence shown here is derived from an EMBL/GenBank/DDBJ whole genome shotgun (WGS) entry which is preliminary data.</text>
</comment>
<reference evidence="1 2" key="1">
    <citation type="submission" date="2020-07" db="EMBL/GenBank/DDBJ databases">
        <title>Sequencing the genomes of 1000 actinobacteria strains.</title>
        <authorList>
            <person name="Klenk H.-P."/>
        </authorList>
    </citation>
    <scope>NUCLEOTIDE SEQUENCE [LARGE SCALE GENOMIC DNA]</scope>
    <source>
        <strain evidence="1 2">DSM 23871</strain>
    </source>
</reference>
<keyword evidence="2" id="KW-1185">Reference proteome</keyword>
<evidence type="ECO:0008006" key="3">
    <source>
        <dbReference type="Google" id="ProtNLM"/>
    </source>
</evidence>
<dbReference type="EMBL" id="JACCBJ010000001">
    <property type="protein sequence ID" value="NYD75779.1"/>
    <property type="molecule type" value="Genomic_DNA"/>
</dbReference>
<evidence type="ECO:0000313" key="2">
    <source>
        <dbReference type="Proteomes" id="UP000589620"/>
    </source>
</evidence>
<dbReference type="Pfam" id="PF09844">
    <property type="entry name" value="DUF2071"/>
    <property type="match status" value="1"/>
</dbReference>
<name>A0A852T2R9_9MICO</name>
<accession>A0A852T2R9</accession>
<evidence type="ECO:0000313" key="1">
    <source>
        <dbReference type="EMBL" id="NYD75779.1"/>
    </source>
</evidence>
<organism evidence="1 2">
    <name type="scientific">Leifsonia soli</name>
    <dbReference type="NCBI Taxonomy" id="582665"/>
    <lineage>
        <taxon>Bacteria</taxon>
        <taxon>Bacillati</taxon>
        <taxon>Actinomycetota</taxon>
        <taxon>Actinomycetes</taxon>
        <taxon>Micrococcales</taxon>
        <taxon>Microbacteriaceae</taxon>
        <taxon>Leifsonia</taxon>
    </lineage>
</organism>
<dbReference type="InterPro" id="IPR018644">
    <property type="entry name" value="DUF2071"/>
</dbReference>
<protein>
    <recommendedName>
        <fullName evidence="3">DUF2071 domain-containing protein</fullName>
    </recommendedName>
</protein>
<sequence>MAATIERRLLVNYRIDPRVAQEMLPRGLRPQLVRGNALAGVCLIRLGGFRPQWFSPKIGHRSESAAHRIAVEWDGPGGVRTGVYIPRRHSASRLAQLAGGRVFPGVHEHAVVTSVESSTHLNVKVEAADIYVDVDVDVVPPERFQSGMFTDLTAASEFFRKDAVGWSPTRDGRLEALRLDTDAWRVEPGVATRVESSFFDVLPVEAAELDHVLIMRGVPVVWSSPVEVDPDQHATMRTTK</sequence>
<proteinExistence type="predicted"/>